<dbReference type="CDD" id="cd23081">
    <property type="entry name" value="cpPDZ_EcRseP-like"/>
    <property type="match status" value="1"/>
</dbReference>
<evidence type="ECO:0000259" key="12">
    <source>
        <dbReference type="PROSITE" id="PS50106"/>
    </source>
</evidence>
<dbReference type="Pfam" id="PF17820">
    <property type="entry name" value="PDZ_6"/>
    <property type="match status" value="1"/>
</dbReference>
<dbReference type="InterPro" id="IPR041489">
    <property type="entry name" value="PDZ_6"/>
</dbReference>
<keyword evidence="4 13" id="KW-0645">Protease</keyword>
<keyword evidence="14" id="KW-1185">Reference proteome</keyword>
<evidence type="ECO:0000313" key="14">
    <source>
        <dbReference type="Proteomes" id="UP000271003"/>
    </source>
</evidence>
<dbReference type="Pfam" id="PF02163">
    <property type="entry name" value="Peptidase_M50"/>
    <property type="match status" value="1"/>
</dbReference>
<keyword evidence="10 11" id="KW-0472">Membrane</keyword>
<protein>
    <recommendedName>
        <fullName evidence="11">Zinc metalloprotease</fullName>
        <ecNumber evidence="11">3.4.24.-</ecNumber>
    </recommendedName>
</protein>
<proteinExistence type="inferred from homology"/>
<accession>A0A2Z6I996</accession>
<comment type="cofactor">
    <cofactor evidence="1 11">
        <name>Zn(2+)</name>
        <dbReference type="ChEBI" id="CHEBI:29105"/>
    </cofactor>
</comment>
<dbReference type="GO" id="GO:0016020">
    <property type="term" value="C:membrane"/>
    <property type="evidence" value="ECO:0007669"/>
    <property type="project" value="UniProtKB-SubCell"/>
</dbReference>
<evidence type="ECO:0000256" key="1">
    <source>
        <dbReference type="ARBA" id="ARBA00001947"/>
    </source>
</evidence>
<evidence type="ECO:0000256" key="2">
    <source>
        <dbReference type="ARBA" id="ARBA00004141"/>
    </source>
</evidence>
<evidence type="ECO:0000256" key="7">
    <source>
        <dbReference type="ARBA" id="ARBA00022833"/>
    </source>
</evidence>
<dbReference type="Gene3D" id="2.30.42.10">
    <property type="match status" value="2"/>
</dbReference>
<keyword evidence="8 11" id="KW-1133">Transmembrane helix</keyword>
<dbReference type="CDD" id="cd06163">
    <property type="entry name" value="S2P-M50_PDZ_RseP-like"/>
    <property type="match status" value="1"/>
</dbReference>
<evidence type="ECO:0000256" key="6">
    <source>
        <dbReference type="ARBA" id="ARBA00022801"/>
    </source>
</evidence>
<feature type="transmembrane region" description="Helical" evidence="11">
    <location>
        <begin position="6"/>
        <end position="28"/>
    </location>
</feature>
<feature type="domain" description="PDZ" evidence="12">
    <location>
        <begin position="190"/>
        <end position="274"/>
    </location>
</feature>
<evidence type="ECO:0000256" key="10">
    <source>
        <dbReference type="ARBA" id="ARBA00023136"/>
    </source>
</evidence>
<evidence type="ECO:0000256" key="4">
    <source>
        <dbReference type="ARBA" id="ARBA00022670"/>
    </source>
</evidence>
<feature type="transmembrane region" description="Helical" evidence="11">
    <location>
        <begin position="420"/>
        <end position="438"/>
    </location>
</feature>
<dbReference type="GO" id="GO:0046872">
    <property type="term" value="F:metal ion binding"/>
    <property type="evidence" value="ECO:0007669"/>
    <property type="project" value="UniProtKB-KW"/>
</dbReference>
<evidence type="ECO:0000256" key="5">
    <source>
        <dbReference type="ARBA" id="ARBA00022692"/>
    </source>
</evidence>
<evidence type="ECO:0000256" key="9">
    <source>
        <dbReference type="ARBA" id="ARBA00023049"/>
    </source>
</evidence>
<dbReference type="PANTHER" id="PTHR42837:SF2">
    <property type="entry name" value="MEMBRANE METALLOPROTEASE ARASP2, CHLOROPLASTIC-RELATED"/>
    <property type="match status" value="1"/>
</dbReference>
<keyword evidence="7 11" id="KW-0862">Zinc</keyword>
<gene>
    <name evidence="13" type="ORF">SUTMEG_08150</name>
</gene>
<dbReference type="EMBL" id="AP018786">
    <property type="protein sequence ID" value="BBF22924.1"/>
    <property type="molecule type" value="Genomic_DNA"/>
</dbReference>
<sequence length="447" mass="47105">MAVLTSVVGFLITLGLIILIHEGGHYLAAKWLGIRVKRFSIGMGKVIASRRAWDTEFALSVLPLGGYVMFEEPHEHPNAPAEIRNALFSNVARWKRAIVIAAGPFMNFLLAFVLFIAVGAIGTKDVVPYLAAAPDTPAARAGIETNDRAVALGGVPVAGLTDLQLEILNRVGEGSVPLTLERAGVPVETTIDLSDFSMKDAVEPGFLFRDVGLRLTGKGVLVGEPIADGPADRAGLKSRDLIRSVNGTPMNLEEFLAAVKASAEKPLTLLIERDGTGEMTITVTPRAVKDEATGAVVGRADLTLMPGIELTTVRHGPIESIRMAFHKVMSLTTVQASAVKGMAEGEVGTDTMQGPVGIAGMAGSAVTAGLSAFLDFVAVLSIAIGFMNLIPIPALDGGQLVILALEGTFRRDLPAKVREWLAAGSMALLVLLAIYVTFNDVSRLTGP</sequence>
<dbReference type="RefSeq" id="WP_120176589.1">
    <property type="nucleotide sequence ID" value="NZ_AP018786.1"/>
</dbReference>
<dbReference type="GO" id="GO:0006508">
    <property type="term" value="P:proteolysis"/>
    <property type="evidence" value="ECO:0007669"/>
    <property type="project" value="UniProtKB-KW"/>
</dbReference>
<dbReference type="InterPro" id="IPR001478">
    <property type="entry name" value="PDZ"/>
</dbReference>
<keyword evidence="6 11" id="KW-0378">Hydrolase</keyword>
<dbReference type="SMART" id="SM00228">
    <property type="entry name" value="PDZ"/>
    <property type="match status" value="2"/>
</dbReference>
<dbReference type="PANTHER" id="PTHR42837">
    <property type="entry name" value="REGULATOR OF SIGMA-E PROTEASE RSEP"/>
    <property type="match status" value="1"/>
</dbReference>
<dbReference type="PROSITE" id="PS50106">
    <property type="entry name" value="PDZ"/>
    <property type="match status" value="1"/>
</dbReference>
<dbReference type="EC" id="3.4.24.-" evidence="11"/>
<keyword evidence="9 11" id="KW-0482">Metalloprotease</keyword>
<dbReference type="InterPro" id="IPR008915">
    <property type="entry name" value="Peptidase_M50"/>
</dbReference>
<evidence type="ECO:0000256" key="3">
    <source>
        <dbReference type="ARBA" id="ARBA00007931"/>
    </source>
</evidence>
<feature type="transmembrane region" description="Helical" evidence="11">
    <location>
        <begin position="97"/>
        <end position="121"/>
    </location>
</feature>
<comment type="subcellular location">
    <subcellularLocation>
        <location evidence="2">Membrane</location>
        <topology evidence="2">Multi-pass membrane protein</topology>
    </subcellularLocation>
</comment>
<dbReference type="KEGG" id="sutt:SUTMEG_08150"/>
<dbReference type="InterPro" id="IPR004387">
    <property type="entry name" value="Pept_M50_Zn"/>
</dbReference>
<comment type="similarity">
    <text evidence="3 11">Belongs to the peptidase M50B family.</text>
</comment>
<dbReference type="InterPro" id="IPR036034">
    <property type="entry name" value="PDZ_sf"/>
</dbReference>
<dbReference type="OrthoDB" id="9782003at2"/>
<dbReference type="GO" id="GO:0004222">
    <property type="term" value="F:metalloendopeptidase activity"/>
    <property type="evidence" value="ECO:0007669"/>
    <property type="project" value="InterPro"/>
</dbReference>
<organism evidence="13 14">
    <name type="scientific">Sutterella megalosphaeroides</name>
    <dbReference type="NCBI Taxonomy" id="2494234"/>
    <lineage>
        <taxon>Bacteria</taxon>
        <taxon>Pseudomonadati</taxon>
        <taxon>Pseudomonadota</taxon>
        <taxon>Betaproteobacteria</taxon>
        <taxon>Burkholderiales</taxon>
        <taxon>Sutterellaceae</taxon>
        <taxon>Sutterella</taxon>
    </lineage>
</organism>
<feature type="transmembrane region" description="Helical" evidence="11">
    <location>
        <begin position="370"/>
        <end position="390"/>
    </location>
</feature>
<keyword evidence="5 11" id="KW-0812">Transmembrane</keyword>
<keyword evidence="11" id="KW-0479">Metal-binding</keyword>
<evidence type="ECO:0000256" key="8">
    <source>
        <dbReference type="ARBA" id="ARBA00022989"/>
    </source>
</evidence>
<reference evidence="13 14" key="1">
    <citation type="journal article" date="2018" name="Int. J. Syst. Evol. Microbiol.">
        <title>Mesosutterella multiformis gen. nov., sp. nov., a member of the family Sutterellaceae and Sutterella megalosphaeroides sp. nov., isolated from human faeces.</title>
        <authorList>
            <person name="Sakamoto M."/>
            <person name="Ikeyama N."/>
            <person name="Kunihiro T."/>
            <person name="Iino T."/>
            <person name="Yuki M."/>
            <person name="Ohkuma M."/>
        </authorList>
    </citation>
    <scope>NUCLEOTIDE SEQUENCE [LARGE SCALE GENOMIC DNA]</scope>
    <source>
        <strain evidence="13 14">6FBBBH3</strain>
    </source>
</reference>
<dbReference type="AlphaFoldDB" id="A0A2Z6I996"/>
<dbReference type="NCBIfam" id="TIGR00054">
    <property type="entry name" value="RIP metalloprotease RseP"/>
    <property type="match status" value="1"/>
</dbReference>
<name>A0A2Z6I996_9BURK</name>
<evidence type="ECO:0000313" key="13">
    <source>
        <dbReference type="EMBL" id="BBF22924.1"/>
    </source>
</evidence>
<dbReference type="SUPFAM" id="SSF50156">
    <property type="entry name" value="PDZ domain-like"/>
    <property type="match status" value="2"/>
</dbReference>
<evidence type="ECO:0000256" key="11">
    <source>
        <dbReference type="RuleBase" id="RU362031"/>
    </source>
</evidence>
<dbReference type="Proteomes" id="UP000271003">
    <property type="component" value="Chromosome"/>
</dbReference>